<evidence type="ECO:0000256" key="4">
    <source>
        <dbReference type="ARBA" id="ARBA00023295"/>
    </source>
</evidence>
<dbReference type="InterPro" id="IPR011840">
    <property type="entry name" value="PulA_typeI"/>
</dbReference>
<keyword evidence="3 13" id="KW-0378">Hydrolase</keyword>
<evidence type="ECO:0000256" key="6">
    <source>
        <dbReference type="ARBA" id="ARBA00024062"/>
    </source>
</evidence>
<evidence type="ECO:0000256" key="11">
    <source>
        <dbReference type="SAM" id="SignalP"/>
    </source>
</evidence>
<keyword evidence="10" id="KW-1133">Transmembrane helix</keyword>
<keyword evidence="2 11" id="KW-0732">Signal</keyword>
<reference evidence="13 14" key="1">
    <citation type="submission" date="2021-05" db="EMBL/GenBank/DDBJ databases">
        <title>Phylogenetic classification of ten novel species belonging to the genus Bifidobacterium comprising B. colchicus sp. nov., B. abeli sp. nov., B. bicoloris sp. nov., B. guerezis sp. nov., B. rosaliae sp. nov., B. santillanensis sp. nov., B. argentati sp. nov., B. amazzoni sp. nov., B. pluviali sp. nov., and B. pinnaculum sp. nov.</title>
        <authorList>
            <person name="Lugli G.A."/>
            <person name="Ruiz Garcia L."/>
            <person name="Margolles A."/>
            <person name="Ventura M."/>
        </authorList>
    </citation>
    <scope>NUCLEOTIDE SEQUENCE [LARGE SCALE GENOMIC DNA]</scope>
    <source>
        <strain evidence="13 14">6T3</strain>
    </source>
</reference>
<name>A0ABS6W5M9_9BIFI</name>
<dbReference type="Proteomes" id="UP000812844">
    <property type="component" value="Unassembled WGS sequence"/>
</dbReference>
<feature type="domain" description="Glycosyl hydrolase family 13 catalytic" evidence="12">
    <location>
        <begin position="539"/>
        <end position="930"/>
    </location>
</feature>
<feature type="transmembrane region" description="Helical" evidence="10">
    <location>
        <begin position="1077"/>
        <end position="1098"/>
    </location>
</feature>
<dbReference type="CDD" id="cd11341">
    <property type="entry name" value="AmyAc_Pullulanase_LD-like"/>
    <property type="match status" value="1"/>
</dbReference>
<comment type="caution">
    <text evidence="13">The sequence shown here is derived from an EMBL/GenBank/DDBJ whole genome shotgun (WGS) entry which is preliminary data.</text>
</comment>
<evidence type="ECO:0000256" key="8">
    <source>
        <dbReference type="ARBA" id="ARBA00031076"/>
    </source>
</evidence>
<keyword evidence="10" id="KW-0812">Transmembrane</keyword>
<dbReference type="InterPro" id="IPR004193">
    <property type="entry name" value="Glyco_hydro_13_N"/>
</dbReference>
<dbReference type="CDD" id="cd02860">
    <property type="entry name" value="E_set_Pullulanase"/>
    <property type="match status" value="1"/>
</dbReference>
<dbReference type="RefSeq" id="WP_219079485.1">
    <property type="nucleotide sequence ID" value="NZ_JAHBBD010000001.1"/>
</dbReference>
<feature type="chain" id="PRO_5045796675" description="pullulanase" evidence="11">
    <location>
        <begin position="34"/>
        <end position="1108"/>
    </location>
</feature>
<feature type="region of interest" description="Disordered" evidence="9">
    <location>
        <begin position="32"/>
        <end position="57"/>
    </location>
</feature>
<protein>
    <recommendedName>
        <fullName evidence="6">pullulanase</fullName>
        <ecNumber evidence="6">3.2.1.41</ecNumber>
    </recommendedName>
    <alternativeName>
        <fullName evidence="7">Alpha-dextrin endo-1,6-alpha-glucosidase</fullName>
    </alternativeName>
    <alternativeName>
        <fullName evidence="8">Pullulan 6-glucanohydrolase</fullName>
    </alternativeName>
</protein>
<keyword evidence="4 13" id="KW-0326">Glycosidase</keyword>
<dbReference type="InterPro" id="IPR006311">
    <property type="entry name" value="TAT_signal"/>
</dbReference>
<gene>
    <name evidence="13" type="primary">pulA</name>
    <name evidence="13" type="ORF">KIH73_00080</name>
</gene>
<evidence type="ECO:0000313" key="13">
    <source>
        <dbReference type="EMBL" id="MBW3081793.1"/>
    </source>
</evidence>
<evidence type="ECO:0000256" key="7">
    <source>
        <dbReference type="ARBA" id="ARBA00029618"/>
    </source>
</evidence>
<dbReference type="PANTHER" id="PTHR43002">
    <property type="entry name" value="GLYCOGEN DEBRANCHING ENZYME"/>
    <property type="match status" value="1"/>
</dbReference>
<comment type="catalytic activity">
    <reaction evidence="5">
        <text>Hydrolysis of (1-&gt;6)-alpha-D-glucosidic linkages in pullulan, amylopectin and glycogen, and in the alpha- and beta-limit dextrins of amylopectin and glycogen.</text>
        <dbReference type="EC" id="3.2.1.41"/>
    </reaction>
</comment>
<comment type="similarity">
    <text evidence="1">Belongs to the glycosyl hydrolase 13 family.</text>
</comment>
<evidence type="ECO:0000259" key="12">
    <source>
        <dbReference type="SMART" id="SM00642"/>
    </source>
</evidence>
<feature type="region of interest" description="Disordered" evidence="9">
    <location>
        <begin position="1026"/>
        <end position="1070"/>
    </location>
</feature>
<evidence type="ECO:0000256" key="3">
    <source>
        <dbReference type="ARBA" id="ARBA00022801"/>
    </source>
</evidence>
<dbReference type="GO" id="GO:0051060">
    <property type="term" value="F:pullulanase activity"/>
    <property type="evidence" value="ECO:0007669"/>
    <property type="project" value="UniProtKB-EC"/>
</dbReference>
<organism evidence="13 14">
    <name type="scientific">Bifidobacterium phasiani</name>
    <dbReference type="NCBI Taxonomy" id="2834431"/>
    <lineage>
        <taxon>Bacteria</taxon>
        <taxon>Bacillati</taxon>
        <taxon>Actinomycetota</taxon>
        <taxon>Actinomycetes</taxon>
        <taxon>Bifidobacteriales</taxon>
        <taxon>Bifidobacteriaceae</taxon>
        <taxon>Bifidobacterium</taxon>
    </lineage>
</organism>
<dbReference type="InterPro" id="IPR006047">
    <property type="entry name" value="GH13_cat_dom"/>
</dbReference>
<dbReference type="Pfam" id="PF00128">
    <property type="entry name" value="Alpha-amylase"/>
    <property type="match status" value="1"/>
</dbReference>
<evidence type="ECO:0000256" key="2">
    <source>
        <dbReference type="ARBA" id="ARBA00022729"/>
    </source>
</evidence>
<evidence type="ECO:0000313" key="14">
    <source>
        <dbReference type="Proteomes" id="UP000812844"/>
    </source>
</evidence>
<dbReference type="EMBL" id="JAHBBD010000001">
    <property type="protein sequence ID" value="MBW3081793.1"/>
    <property type="molecule type" value="Genomic_DNA"/>
</dbReference>
<feature type="compositionally biased region" description="Low complexity" evidence="9">
    <location>
        <begin position="1030"/>
        <end position="1040"/>
    </location>
</feature>
<dbReference type="Pfam" id="PF03714">
    <property type="entry name" value="PUD"/>
    <property type="match status" value="2"/>
</dbReference>
<evidence type="ECO:0000256" key="5">
    <source>
        <dbReference type="ARBA" id="ARBA00023965"/>
    </source>
</evidence>
<evidence type="ECO:0000256" key="10">
    <source>
        <dbReference type="SAM" id="Phobius"/>
    </source>
</evidence>
<dbReference type="InterPro" id="IPR005323">
    <property type="entry name" value="CBM41_pullulanase"/>
</dbReference>
<evidence type="ECO:0000256" key="1">
    <source>
        <dbReference type="ARBA" id="ARBA00008061"/>
    </source>
</evidence>
<accession>A0ABS6W5M9</accession>
<proteinExistence type="inferred from homology"/>
<dbReference type="SMART" id="SM00642">
    <property type="entry name" value="Aamy"/>
    <property type="match status" value="1"/>
</dbReference>
<dbReference type="PROSITE" id="PS51318">
    <property type="entry name" value="TAT"/>
    <property type="match status" value="1"/>
</dbReference>
<dbReference type="EC" id="3.2.1.41" evidence="6"/>
<keyword evidence="14" id="KW-1185">Reference proteome</keyword>
<dbReference type="Pfam" id="PF02922">
    <property type="entry name" value="CBM_48"/>
    <property type="match status" value="1"/>
</dbReference>
<keyword evidence="10" id="KW-0472">Membrane</keyword>
<sequence length="1108" mass="118373">MQQHAWRRRLVAMAAAIAMGVTALVAAQPAAHAETPQATPRSAVVSDATEPAEQQPTTRLIVHYRPQDPAVDDGRVVWVWGTDRDGATLEGAFHEFTGEDAFGKVLDIEVPGAYDADKIGLIVTTPQWNKVGGDRFVDASNGTAEVWVDAAAPDETYDETTVPEEYLKKVNHLDVTVHYRRDDGDYTGWNMYAWADGVEARTAGFADPDDYGMTATYTMDSVEGMTRPMFIVRQSVDGNEWAAKDPGEGDRVIPQSAIEITDAASGSGRAEIWLRSGEWTTYTNESVILLTNSFTGAEISATDEITVKLRGSFDDTTFTTDNVTVDGATVAGVAVEDGRLVITTEQALDPAAGYTVSAPDWGETVAIAGAVVRTDEFDEAYAYDGDDLGATWSAESTTFKLWAPTASAVTLNTYESDRSADAPLAATHPMTRGERGVYSVTVDGDCADLAYDYTVTFADGTSNRSADPYATAAVVNGRRSVVLSDVQMNPEGTGERMPAFGKATDATIAETNIRDFSIAPNSGISQENKGKYLGMVEPGTTTDAGATSGLDYLKDLGVSHVQIMPMYDYGSVDETGDLSYDEEQHGQQNWGYDPLNYNVPEGSYSSDPYNPSARVTELKQMVEGLHDNGIRVIMDVVYNHVQDVSSHPFNLVVPGYYFRYDGNGNLTNNSGCGNDTASERAMMRNYIVDSVTYWARNYNVDGFRFDLMGLIDLQTMKEVRAALDEIDPSIIVLGEGWDMNTTMDKSEMTTQPNAFELASKDGDNGVAFFNDSIRDALKGSVFDTADTGFVSGKTGKEGLILNNILACQNPEGTAGDAMCTNGTADVRYGDAGQIVHYAEIHDNMTLYDKLRASVPDDDDATTAARAELADSVVYLSYGIPAIQLGQEFLRTKNGVADSYNAGDAVNAIDWDRTTQYADSVAYVKGLIDLRAGSETFRMADYGQIAANTKAIAAADGVVAYQASGEDGTYVVIHNANEEPATVQGIEDGDYATLVQGGTVDLDAPATTPVSADGYEAGALSTTVLYRPADDGQQPGTDPGQPGDGDGEHGPGSGSDDATPEASGEGKPTRPIASTGSAIAIAAVAAVLLIAVAGAAWAVRRRSRGGRRQ</sequence>
<evidence type="ECO:0000256" key="9">
    <source>
        <dbReference type="SAM" id="MobiDB-lite"/>
    </source>
</evidence>
<dbReference type="CDD" id="cd10315">
    <property type="entry name" value="CBM41_pullulanase"/>
    <property type="match status" value="2"/>
</dbReference>
<feature type="signal peptide" evidence="11">
    <location>
        <begin position="1"/>
        <end position="33"/>
    </location>
</feature>
<dbReference type="NCBIfam" id="TIGR02104">
    <property type="entry name" value="pulA_typeI"/>
    <property type="match status" value="1"/>
</dbReference>